<dbReference type="AlphaFoldDB" id="I6Z656"/>
<dbReference type="Gene3D" id="3.40.50.2300">
    <property type="match status" value="1"/>
</dbReference>
<dbReference type="InterPro" id="IPR007492">
    <property type="entry name" value="LytTR_DNA-bd_dom"/>
</dbReference>
<dbReference type="STRING" id="1191523.MROS_1408"/>
<name>I6Z656_MELRP</name>
<evidence type="ECO:0000256" key="1">
    <source>
        <dbReference type="ARBA" id="ARBA00022553"/>
    </source>
</evidence>
<protein>
    <submittedName>
        <fullName evidence="5">Uncharacterized protein</fullName>
    </submittedName>
</protein>
<dbReference type="Pfam" id="PF00072">
    <property type="entry name" value="Response_reg"/>
    <property type="match status" value="1"/>
</dbReference>
<dbReference type="GO" id="GO:0003677">
    <property type="term" value="F:DNA binding"/>
    <property type="evidence" value="ECO:0007669"/>
    <property type="project" value="InterPro"/>
</dbReference>
<organism evidence="5 6">
    <name type="scientific">Melioribacter roseus (strain DSM 23840 / JCM 17771 / VKM B-2668 / P3M-2)</name>
    <dbReference type="NCBI Taxonomy" id="1191523"/>
    <lineage>
        <taxon>Bacteria</taxon>
        <taxon>Pseudomonadati</taxon>
        <taxon>Ignavibacteriota</taxon>
        <taxon>Ignavibacteria</taxon>
        <taxon>Ignavibacteriales</taxon>
        <taxon>Melioribacteraceae</taxon>
        <taxon>Melioribacter</taxon>
    </lineage>
</organism>
<dbReference type="Gene3D" id="2.40.50.1020">
    <property type="entry name" value="LytTr DNA-binding domain"/>
    <property type="match status" value="1"/>
</dbReference>
<dbReference type="KEGG" id="mro:MROS_1408"/>
<feature type="domain" description="HTH LytTR-type" evidence="4">
    <location>
        <begin position="139"/>
        <end position="244"/>
    </location>
</feature>
<sequence length="244" mass="28011">MKKIVVVEDDKVLCENIKSALSLSDFEVFISHDGLEGLNLIKEVKPDVILCDIMMPEYDGYWVLENVRRIDELKNTPFIFITAKSERENFRRGMEMGADDYLTKPFKISELTKAVEVQLQKKANFESAAGNKLNAEDFLLVDTGNKIIKVPVKSIVIIEADNVYSVISTREGKTYEIRKSVSNWEGILPENFVRVHRSAIINLDYVKQIEKFSNQTMLLHLDGYDRPVRMGKSYWAALKDKVIK</sequence>
<evidence type="ECO:0000259" key="4">
    <source>
        <dbReference type="PROSITE" id="PS50930"/>
    </source>
</evidence>
<evidence type="ECO:0000259" key="3">
    <source>
        <dbReference type="PROSITE" id="PS50110"/>
    </source>
</evidence>
<dbReference type="InterPro" id="IPR011006">
    <property type="entry name" value="CheY-like_superfamily"/>
</dbReference>
<dbReference type="SUPFAM" id="SSF52172">
    <property type="entry name" value="CheY-like"/>
    <property type="match status" value="1"/>
</dbReference>
<feature type="domain" description="Response regulatory" evidence="3">
    <location>
        <begin position="3"/>
        <end position="119"/>
    </location>
</feature>
<dbReference type="InterPro" id="IPR001789">
    <property type="entry name" value="Sig_transdc_resp-reg_receiver"/>
</dbReference>
<dbReference type="HOGENOM" id="CLU_000445_14_1_10"/>
<dbReference type="SMART" id="SM00850">
    <property type="entry name" value="LytTR"/>
    <property type="match status" value="1"/>
</dbReference>
<evidence type="ECO:0000313" key="5">
    <source>
        <dbReference type="EMBL" id="AFN74645.1"/>
    </source>
</evidence>
<dbReference type="PROSITE" id="PS50110">
    <property type="entry name" value="RESPONSE_REGULATORY"/>
    <property type="match status" value="1"/>
</dbReference>
<feature type="modified residue" description="4-aspartylphosphate" evidence="2">
    <location>
        <position position="52"/>
    </location>
</feature>
<proteinExistence type="predicted"/>
<dbReference type="PANTHER" id="PTHR44591">
    <property type="entry name" value="STRESS RESPONSE REGULATOR PROTEIN 1"/>
    <property type="match status" value="1"/>
</dbReference>
<dbReference type="PROSITE" id="PS50930">
    <property type="entry name" value="HTH_LYTTR"/>
    <property type="match status" value="1"/>
</dbReference>
<keyword evidence="6" id="KW-1185">Reference proteome</keyword>
<reference evidence="5 6" key="1">
    <citation type="journal article" date="2013" name="PLoS ONE">
        <title>Genomic analysis of Melioribacter roseus, facultatively anaerobic organotrophic bacterium representing a novel deep lineage within Bacteriodetes/Chlorobi group.</title>
        <authorList>
            <person name="Kadnikov V.V."/>
            <person name="Mardanov A.V."/>
            <person name="Podosokorskaya O.A."/>
            <person name="Gavrilov S.N."/>
            <person name="Kublanov I.V."/>
            <person name="Beletsky A.V."/>
            <person name="Bonch-Osmolovskaya E.A."/>
            <person name="Ravin N.V."/>
        </authorList>
    </citation>
    <scope>NUCLEOTIDE SEQUENCE [LARGE SCALE GENOMIC DNA]</scope>
    <source>
        <strain evidence="6">JCM 17771 / P3M-2</strain>
    </source>
</reference>
<dbReference type="RefSeq" id="WP_014856079.1">
    <property type="nucleotide sequence ID" value="NC_018178.1"/>
</dbReference>
<evidence type="ECO:0000256" key="2">
    <source>
        <dbReference type="PROSITE-ProRule" id="PRU00169"/>
    </source>
</evidence>
<accession>I6Z656</accession>
<dbReference type="CDD" id="cd17574">
    <property type="entry name" value="REC_OmpR"/>
    <property type="match status" value="1"/>
</dbReference>
<dbReference type="InterPro" id="IPR050595">
    <property type="entry name" value="Bact_response_regulator"/>
</dbReference>
<dbReference type="eggNOG" id="COG3279">
    <property type="taxonomic scope" value="Bacteria"/>
</dbReference>
<dbReference type="OrthoDB" id="9789181at2"/>
<evidence type="ECO:0000313" key="6">
    <source>
        <dbReference type="Proteomes" id="UP000009011"/>
    </source>
</evidence>
<dbReference type="GO" id="GO:0000160">
    <property type="term" value="P:phosphorelay signal transduction system"/>
    <property type="evidence" value="ECO:0007669"/>
    <property type="project" value="InterPro"/>
</dbReference>
<dbReference type="Pfam" id="PF04397">
    <property type="entry name" value="LytTR"/>
    <property type="match status" value="1"/>
</dbReference>
<dbReference type="Proteomes" id="UP000009011">
    <property type="component" value="Chromosome"/>
</dbReference>
<dbReference type="EMBL" id="CP003557">
    <property type="protein sequence ID" value="AFN74645.1"/>
    <property type="molecule type" value="Genomic_DNA"/>
</dbReference>
<gene>
    <name evidence="5" type="ordered locus">MROS_1408</name>
</gene>
<dbReference type="SMART" id="SM00448">
    <property type="entry name" value="REC"/>
    <property type="match status" value="1"/>
</dbReference>
<dbReference type="PANTHER" id="PTHR44591:SF3">
    <property type="entry name" value="RESPONSE REGULATORY DOMAIN-CONTAINING PROTEIN"/>
    <property type="match status" value="1"/>
</dbReference>
<keyword evidence="1 2" id="KW-0597">Phosphoprotein</keyword>